<dbReference type="RefSeq" id="WP_185494643.1">
    <property type="nucleotide sequence ID" value="NZ_JAARUV010000001.1"/>
</dbReference>
<keyword evidence="1" id="KW-0472">Membrane</keyword>
<sequence>MSEESQSYVVAGALLKCDKAEGSQGCYLNLKASHGVYTTDGLAQCHVGDRKVPENISTFGTCSVDGKKCVPVLPLDWLEGKQDALIDGKPGLISGCHLQCMRGEGKIVVAEDGQQASETGYFEKTLEAINQVLKTINKNLEVNLLMAGLSDLFGKAFDDVLKDAKTITEVNISKFVATGANFAGSQLAGIKDYQDMRNDGSSEVAAMSKATLHFTLGLYLSAAVAGAEVGAVAGTVVPGPGNVVGAVAGAVVSVVGVFVMTTIGNSLIDSVYDMVSGIKKEDVQKVMSNYQDNIFSPYGFYGYGLP</sequence>
<dbReference type="InterPro" id="IPR025460">
    <property type="entry name" value="DUF4280"/>
</dbReference>
<reference evidence="4 5" key="1">
    <citation type="submission" date="2020-03" db="EMBL/GenBank/DDBJ databases">
        <title>Soil Listeria distribution.</title>
        <authorList>
            <person name="Liao J."/>
            <person name="Wiedmann M."/>
        </authorList>
    </citation>
    <scope>NUCLEOTIDE SEQUENCE [LARGE SCALE GENOMIC DNA]</scope>
    <source>
        <strain evidence="3 5">FSL L7-0149</strain>
        <strain evidence="2 4">FSL L7-1017</strain>
    </source>
</reference>
<dbReference type="EMBL" id="JAARUV010000001">
    <property type="protein sequence ID" value="MBC1778403.1"/>
    <property type="molecule type" value="Genomic_DNA"/>
</dbReference>
<evidence type="ECO:0000313" key="3">
    <source>
        <dbReference type="EMBL" id="MBC2241648.1"/>
    </source>
</evidence>
<dbReference type="EMBL" id="JAARZA010000007">
    <property type="protein sequence ID" value="MBC2241648.1"/>
    <property type="molecule type" value="Genomic_DNA"/>
</dbReference>
<dbReference type="Pfam" id="PF14107">
    <property type="entry name" value="DUF4280"/>
    <property type="match status" value="1"/>
</dbReference>
<keyword evidence="1" id="KW-0812">Transmembrane</keyword>
<evidence type="ECO:0000256" key="1">
    <source>
        <dbReference type="SAM" id="Phobius"/>
    </source>
</evidence>
<evidence type="ECO:0000313" key="2">
    <source>
        <dbReference type="EMBL" id="MBC1778403.1"/>
    </source>
</evidence>
<keyword evidence="1" id="KW-1133">Transmembrane helix</keyword>
<dbReference type="Proteomes" id="UP000547643">
    <property type="component" value="Unassembled WGS sequence"/>
</dbReference>
<accession>A0A7X0XPN0</accession>
<comment type="caution">
    <text evidence="2">The sequence shown here is derived from an EMBL/GenBank/DDBJ whole genome shotgun (WGS) entry which is preliminary data.</text>
</comment>
<name>A0A7X0XPN0_9LIST</name>
<feature type="transmembrane region" description="Helical" evidence="1">
    <location>
        <begin position="216"/>
        <end position="237"/>
    </location>
</feature>
<organism evidence="2 4">
    <name type="scientific">Listeria booriae</name>
    <dbReference type="NCBI Taxonomy" id="1552123"/>
    <lineage>
        <taxon>Bacteria</taxon>
        <taxon>Bacillati</taxon>
        <taxon>Bacillota</taxon>
        <taxon>Bacilli</taxon>
        <taxon>Bacillales</taxon>
        <taxon>Listeriaceae</taxon>
        <taxon>Listeria</taxon>
    </lineage>
</organism>
<evidence type="ECO:0000313" key="4">
    <source>
        <dbReference type="Proteomes" id="UP000547643"/>
    </source>
</evidence>
<dbReference type="Proteomes" id="UP000553016">
    <property type="component" value="Unassembled WGS sequence"/>
</dbReference>
<gene>
    <name evidence="2" type="ORF">HCA46_06070</name>
    <name evidence="3" type="ORF">HCB35_14300</name>
</gene>
<protein>
    <submittedName>
        <fullName evidence="2">DUF4280 domain-containing protein</fullName>
    </submittedName>
</protein>
<feature type="transmembrane region" description="Helical" evidence="1">
    <location>
        <begin position="243"/>
        <end position="264"/>
    </location>
</feature>
<proteinExistence type="predicted"/>
<dbReference type="AlphaFoldDB" id="A0A7X0XPN0"/>
<evidence type="ECO:0000313" key="5">
    <source>
        <dbReference type="Proteomes" id="UP000553016"/>
    </source>
</evidence>